<keyword evidence="5" id="KW-0132">Cell division</keyword>
<evidence type="ECO:0000313" key="5">
    <source>
        <dbReference type="EMBL" id="MBS2967150.1"/>
    </source>
</evidence>
<proteinExistence type="predicted"/>
<gene>
    <name evidence="5" type="ORF">KGA66_29245</name>
</gene>
<keyword evidence="2 3" id="KW-0067">ATP-binding</keyword>
<dbReference type="InterPro" id="IPR050206">
    <property type="entry name" value="FtsK/SpoIIIE/SftA"/>
</dbReference>
<dbReference type="InterPro" id="IPR027417">
    <property type="entry name" value="P-loop_NTPase"/>
</dbReference>
<dbReference type="Pfam" id="PF01580">
    <property type="entry name" value="FtsK_SpoIIIE"/>
    <property type="match status" value="1"/>
</dbReference>
<dbReference type="PANTHER" id="PTHR22683">
    <property type="entry name" value="SPORULATION PROTEIN RELATED"/>
    <property type="match status" value="1"/>
</dbReference>
<accession>A0A8J8BFY0</accession>
<keyword evidence="5" id="KW-0131">Cell cycle</keyword>
<keyword evidence="6" id="KW-1185">Reference proteome</keyword>
<evidence type="ECO:0000259" key="4">
    <source>
        <dbReference type="PROSITE" id="PS50901"/>
    </source>
</evidence>
<dbReference type="PANTHER" id="PTHR22683:SF41">
    <property type="entry name" value="DNA TRANSLOCASE FTSK"/>
    <property type="match status" value="1"/>
</dbReference>
<protein>
    <submittedName>
        <fullName evidence="5">Cell division protein FtsK</fullName>
    </submittedName>
</protein>
<dbReference type="PROSITE" id="PS50901">
    <property type="entry name" value="FTSK"/>
    <property type="match status" value="1"/>
</dbReference>
<dbReference type="Gene3D" id="3.40.50.300">
    <property type="entry name" value="P-loop containing nucleotide triphosphate hydrolases"/>
    <property type="match status" value="1"/>
</dbReference>
<dbReference type="RefSeq" id="WP_281416893.1">
    <property type="nucleotide sequence ID" value="NZ_JAGSXH010000354.1"/>
</dbReference>
<dbReference type="InterPro" id="IPR002543">
    <property type="entry name" value="FtsK_dom"/>
</dbReference>
<dbReference type="EMBL" id="JAGSXH010000354">
    <property type="protein sequence ID" value="MBS2967150.1"/>
    <property type="molecule type" value="Genomic_DNA"/>
</dbReference>
<organism evidence="5 6">
    <name type="scientific">Actinocrinis puniceicyclus</name>
    <dbReference type="NCBI Taxonomy" id="977794"/>
    <lineage>
        <taxon>Bacteria</taxon>
        <taxon>Bacillati</taxon>
        <taxon>Actinomycetota</taxon>
        <taxon>Actinomycetes</taxon>
        <taxon>Catenulisporales</taxon>
        <taxon>Actinospicaceae</taxon>
        <taxon>Actinocrinis</taxon>
    </lineage>
</organism>
<dbReference type="GO" id="GO:0051301">
    <property type="term" value="P:cell division"/>
    <property type="evidence" value="ECO:0007669"/>
    <property type="project" value="UniProtKB-KW"/>
</dbReference>
<evidence type="ECO:0000313" key="6">
    <source>
        <dbReference type="Proteomes" id="UP000677913"/>
    </source>
</evidence>
<evidence type="ECO:0000256" key="2">
    <source>
        <dbReference type="ARBA" id="ARBA00022840"/>
    </source>
</evidence>
<feature type="non-terminal residue" evidence="5">
    <location>
        <position position="1"/>
    </location>
</feature>
<feature type="binding site" evidence="3">
    <location>
        <begin position="89"/>
        <end position="96"/>
    </location>
    <ligand>
        <name>ATP</name>
        <dbReference type="ChEBI" id="CHEBI:30616"/>
    </ligand>
</feature>
<evidence type="ECO:0000256" key="3">
    <source>
        <dbReference type="PROSITE-ProRule" id="PRU00289"/>
    </source>
</evidence>
<comment type="caution">
    <text evidence="5">The sequence shown here is derived from an EMBL/GenBank/DDBJ whole genome shotgun (WGS) entry which is preliminary data.</text>
</comment>
<feature type="domain" description="FtsK" evidence="4">
    <location>
        <begin position="72"/>
        <end position="270"/>
    </location>
</feature>
<keyword evidence="1 3" id="KW-0547">Nucleotide-binding</keyword>
<dbReference type="GO" id="GO:0005524">
    <property type="term" value="F:ATP binding"/>
    <property type="evidence" value="ECO:0007669"/>
    <property type="project" value="UniProtKB-UniRule"/>
</dbReference>
<sequence length="274" mass="29445">TPQDEQATDLSEFVAAVRAANEQLGIPAQPRPWLPPLPATVLLDDLKPGRPGPSGLTPAPYALEDLPGQQRQRAAVLDLEHTGHLLIAGAPKSGRSQLLRTLAGSLAETNSPRDVQLYALDCGNGALLALKDVPHCGAVVRSSEPERAARLLTKLLTELRRRSDLLGARGHANLAEQRAVATGPDRLPYLVLLLDRWEGFRIALGELDNGAMTDQIDQLMREGAAAGIHLVVTGDRSALTARISTLADTKIALRMTDRTDYGLIAVNPRRIPDT</sequence>
<name>A0A8J8BFY0_9ACTN</name>
<reference evidence="5" key="1">
    <citation type="submission" date="2021-04" db="EMBL/GenBank/DDBJ databases">
        <title>Genome based classification of Actinospica acidithermotolerans sp. nov., an actinobacterium isolated from an Indonesian hot spring.</title>
        <authorList>
            <person name="Kusuma A.B."/>
            <person name="Putra K.E."/>
            <person name="Nafisah S."/>
            <person name="Loh J."/>
            <person name="Nouioui I."/>
            <person name="Goodfellow M."/>
        </authorList>
    </citation>
    <scope>NUCLEOTIDE SEQUENCE</scope>
    <source>
        <strain evidence="5">DSM 45618</strain>
    </source>
</reference>
<dbReference type="Proteomes" id="UP000677913">
    <property type="component" value="Unassembled WGS sequence"/>
</dbReference>
<evidence type="ECO:0000256" key="1">
    <source>
        <dbReference type="ARBA" id="ARBA00022741"/>
    </source>
</evidence>
<dbReference type="GO" id="GO:0003677">
    <property type="term" value="F:DNA binding"/>
    <property type="evidence" value="ECO:0007669"/>
    <property type="project" value="InterPro"/>
</dbReference>
<dbReference type="SUPFAM" id="SSF52540">
    <property type="entry name" value="P-loop containing nucleoside triphosphate hydrolases"/>
    <property type="match status" value="1"/>
</dbReference>
<dbReference type="AlphaFoldDB" id="A0A8J8BFY0"/>
<feature type="non-terminal residue" evidence="5">
    <location>
        <position position="274"/>
    </location>
</feature>